<sequence>MPVRRLGKVPVILVALCALISISWVTPQTQLRIMPLGDSITEAPGCWRAYLWDQLRRTGHTNIDFVGTRTGGGCPVGHDRDHAGYSGYQATFIARENLLPTWLAVARPDVVLMHLGTNDLWFGQGTEAVLPAYTKLVEQMRTNNPAIRILLAHIIPMAPPNCTSCAKQVVDLNTAIPAWAATKSTARSPITVVDQWTGFDPITDTYDGVHPVDSGFRKMADRWFPAVSAAVCAATGKVNCPKA</sequence>
<comment type="caution">
    <text evidence="2">The sequence shown here is derived from an EMBL/GenBank/DDBJ whole genome shotgun (WGS) entry which is preliminary data.</text>
</comment>
<proteinExistence type="predicted"/>
<dbReference type="Gene3D" id="3.40.50.1110">
    <property type="entry name" value="SGNH hydrolase"/>
    <property type="match status" value="1"/>
</dbReference>
<dbReference type="InterPro" id="IPR013830">
    <property type="entry name" value="SGNH_hydro"/>
</dbReference>
<dbReference type="Pfam" id="PF13472">
    <property type="entry name" value="Lipase_GDSL_2"/>
    <property type="match status" value="1"/>
</dbReference>
<dbReference type="PANTHER" id="PTHR30383">
    <property type="entry name" value="THIOESTERASE 1/PROTEASE 1/LYSOPHOSPHOLIPASE L1"/>
    <property type="match status" value="1"/>
</dbReference>
<accession>A0A7W7CCP2</accession>
<name>A0A7W7CCP2_9PSEU</name>
<dbReference type="EMBL" id="JACHMH010000001">
    <property type="protein sequence ID" value="MBB4678717.1"/>
    <property type="molecule type" value="Genomic_DNA"/>
</dbReference>
<dbReference type="AlphaFoldDB" id="A0A7W7CCP2"/>
<reference evidence="2 3" key="1">
    <citation type="submission" date="2020-08" db="EMBL/GenBank/DDBJ databases">
        <title>Sequencing the genomes of 1000 actinobacteria strains.</title>
        <authorList>
            <person name="Klenk H.-P."/>
        </authorList>
    </citation>
    <scope>NUCLEOTIDE SEQUENCE [LARGE SCALE GENOMIC DNA]</scope>
    <source>
        <strain evidence="2 3">DSM 44230</strain>
    </source>
</reference>
<evidence type="ECO:0000313" key="2">
    <source>
        <dbReference type="EMBL" id="MBB4678717.1"/>
    </source>
</evidence>
<evidence type="ECO:0000259" key="1">
    <source>
        <dbReference type="Pfam" id="PF13472"/>
    </source>
</evidence>
<dbReference type="InterPro" id="IPR051532">
    <property type="entry name" value="Ester_Hydrolysis_Enzymes"/>
</dbReference>
<evidence type="ECO:0000313" key="3">
    <source>
        <dbReference type="Proteomes" id="UP000533598"/>
    </source>
</evidence>
<dbReference type="InterPro" id="IPR036514">
    <property type="entry name" value="SGNH_hydro_sf"/>
</dbReference>
<organism evidence="2 3">
    <name type="scientific">Crossiella cryophila</name>
    <dbReference type="NCBI Taxonomy" id="43355"/>
    <lineage>
        <taxon>Bacteria</taxon>
        <taxon>Bacillati</taxon>
        <taxon>Actinomycetota</taxon>
        <taxon>Actinomycetes</taxon>
        <taxon>Pseudonocardiales</taxon>
        <taxon>Pseudonocardiaceae</taxon>
        <taxon>Crossiella</taxon>
    </lineage>
</organism>
<feature type="domain" description="SGNH hydrolase-type esterase" evidence="1">
    <location>
        <begin position="36"/>
        <end position="217"/>
    </location>
</feature>
<dbReference type="CDD" id="cd01833">
    <property type="entry name" value="XynB_like"/>
    <property type="match status" value="1"/>
</dbReference>
<keyword evidence="3" id="KW-1185">Reference proteome</keyword>
<dbReference type="RefSeq" id="WP_185004555.1">
    <property type="nucleotide sequence ID" value="NZ_BAAAUI010000010.1"/>
</dbReference>
<dbReference type="SUPFAM" id="SSF52266">
    <property type="entry name" value="SGNH hydrolase"/>
    <property type="match status" value="1"/>
</dbReference>
<gene>
    <name evidence="2" type="ORF">HNR67_004835</name>
</gene>
<protein>
    <recommendedName>
        <fullName evidence="1">SGNH hydrolase-type esterase domain-containing protein</fullName>
    </recommendedName>
</protein>
<dbReference type="PANTHER" id="PTHR30383:SF2">
    <property type="entry name" value="CELLULOSE-BINDING PROTEIN"/>
    <property type="match status" value="1"/>
</dbReference>
<dbReference type="GO" id="GO:0004622">
    <property type="term" value="F:phosphatidylcholine lysophospholipase activity"/>
    <property type="evidence" value="ECO:0007669"/>
    <property type="project" value="TreeGrafter"/>
</dbReference>
<dbReference type="Proteomes" id="UP000533598">
    <property type="component" value="Unassembled WGS sequence"/>
</dbReference>